<evidence type="ECO:0000259" key="1">
    <source>
        <dbReference type="Pfam" id="PF02441"/>
    </source>
</evidence>
<organism evidence="2 3">
    <name type="scientific">Streptomyces humicola</name>
    <dbReference type="NCBI Taxonomy" id="2953240"/>
    <lineage>
        <taxon>Bacteria</taxon>
        <taxon>Bacillati</taxon>
        <taxon>Actinomycetota</taxon>
        <taxon>Actinomycetes</taxon>
        <taxon>Kitasatosporales</taxon>
        <taxon>Streptomycetaceae</taxon>
        <taxon>Streptomyces</taxon>
    </lineage>
</organism>
<dbReference type="InterPro" id="IPR036551">
    <property type="entry name" value="Flavin_trans-like"/>
</dbReference>
<dbReference type="EMBL" id="JANFNG010000024">
    <property type="protein sequence ID" value="MCQ4083647.1"/>
    <property type="molecule type" value="Genomic_DNA"/>
</dbReference>
<evidence type="ECO:0000313" key="3">
    <source>
        <dbReference type="Proteomes" id="UP001057702"/>
    </source>
</evidence>
<keyword evidence="3" id="KW-1185">Reference proteome</keyword>
<feature type="domain" description="Flavoprotein" evidence="1">
    <location>
        <begin position="12"/>
        <end position="152"/>
    </location>
</feature>
<dbReference type="PANTHER" id="PTHR14359:SF6">
    <property type="entry name" value="PHOSPHOPANTOTHENOYLCYSTEINE DECARBOXYLASE"/>
    <property type="match status" value="1"/>
</dbReference>
<dbReference type="Proteomes" id="UP001057702">
    <property type="component" value="Unassembled WGS sequence"/>
</dbReference>
<dbReference type="PANTHER" id="PTHR14359">
    <property type="entry name" value="HOMO-OLIGOMERIC FLAVIN CONTAINING CYS DECARBOXYLASE FAMILY"/>
    <property type="match status" value="1"/>
</dbReference>
<gene>
    <name evidence="2" type="ORF">NGB36_24365</name>
</gene>
<accession>A0ABT1Q4G9</accession>
<dbReference type="Gene3D" id="3.40.50.1950">
    <property type="entry name" value="Flavin prenyltransferase-like"/>
    <property type="match status" value="1"/>
</dbReference>
<sequence>MGIQNSPETAGKRILIGATGSIAVTRLPAYIEAMRRHIAGSTFTVLLTHTATSFIPPEGLALFAERVVSGESPADWPTDKPSRLAADHDILSVLPATAHTLASAAAGAAPNRLMTVALSVDHPVVYFPVMGARMWHKPAVQRNIAQIREDGGLVNEPEWHDGFDPSTATVSHHPALPSPDTVAKVIGDLLAERRRPA</sequence>
<dbReference type="RefSeq" id="WP_255922633.1">
    <property type="nucleotide sequence ID" value="NZ_JANFNG010000024.1"/>
</dbReference>
<dbReference type="Pfam" id="PF02441">
    <property type="entry name" value="Flavoprotein"/>
    <property type="match status" value="1"/>
</dbReference>
<name>A0ABT1Q4G9_9ACTN</name>
<dbReference type="SUPFAM" id="SSF52507">
    <property type="entry name" value="Homo-oligomeric flavin-containing Cys decarboxylases, HFCD"/>
    <property type="match status" value="1"/>
</dbReference>
<protein>
    <submittedName>
        <fullName evidence="2">Flavoprotein</fullName>
    </submittedName>
</protein>
<proteinExistence type="predicted"/>
<evidence type="ECO:0000313" key="2">
    <source>
        <dbReference type="EMBL" id="MCQ4083647.1"/>
    </source>
</evidence>
<comment type="caution">
    <text evidence="2">The sequence shown here is derived from an EMBL/GenBank/DDBJ whole genome shotgun (WGS) entry which is preliminary data.</text>
</comment>
<reference evidence="2" key="1">
    <citation type="submission" date="2022-06" db="EMBL/GenBank/DDBJ databases">
        <title>Draft genome sequence of Streptomyces sp. RB6PN25 isolated from peat swamp forest in Thailand.</title>
        <authorList>
            <person name="Duangmal K."/>
            <person name="Klaysubun C."/>
        </authorList>
    </citation>
    <scope>NUCLEOTIDE SEQUENCE</scope>
    <source>
        <strain evidence="2">RB6PN25</strain>
    </source>
</reference>
<dbReference type="InterPro" id="IPR003382">
    <property type="entry name" value="Flavoprotein"/>
</dbReference>